<accession>A0A3B0CIA6</accession>
<dbReference type="EMBL" id="RBAH01000004">
    <property type="protein sequence ID" value="RKN85405.1"/>
    <property type="molecule type" value="Genomic_DNA"/>
</dbReference>
<organism evidence="2 3">
    <name type="scientific">Paenibacillus ginsengarvi</name>
    <dbReference type="NCBI Taxonomy" id="400777"/>
    <lineage>
        <taxon>Bacteria</taxon>
        <taxon>Bacillati</taxon>
        <taxon>Bacillota</taxon>
        <taxon>Bacilli</taxon>
        <taxon>Bacillales</taxon>
        <taxon>Paenibacillaceae</taxon>
        <taxon>Paenibacillus</taxon>
    </lineage>
</organism>
<dbReference type="Gene3D" id="3.30.460.10">
    <property type="entry name" value="Beta Polymerase, domain 2"/>
    <property type="match status" value="1"/>
</dbReference>
<protein>
    <recommendedName>
        <fullName evidence="1">Polymerase nucleotidyl transferase domain-containing protein</fullName>
    </recommendedName>
</protein>
<dbReference type="CDD" id="cd05403">
    <property type="entry name" value="NT_KNTase_like"/>
    <property type="match status" value="1"/>
</dbReference>
<name>A0A3B0CIA6_9BACL</name>
<keyword evidence="3" id="KW-1185">Reference proteome</keyword>
<reference evidence="2 3" key="1">
    <citation type="journal article" date="2007" name="Int. J. Syst. Evol. Microbiol.">
        <title>Paenibacillus ginsengarvi sp. nov., isolated from soil from ginseng cultivation.</title>
        <authorList>
            <person name="Yoon M.H."/>
            <person name="Ten L.N."/>
            <person name="Im W.T."/>
        </authorList>
    </citation>
    <scope>NUCLEOTIDE SEQUENCE [LARGE SCALE GENOMIC DNA]</scope>
    <source>
        <strain evidence="2 3">KCTC 13059</strain>
    </source>
</reference>
<dbReference type="Pfam" id="PF01909">
    <property type="entry name" value="NTP_transf_2"/>
    <property type="match status" value="1"/>
</dbReference>
<dbReference type="SUPFAM" id="SSF81301">
    <property type="entry name" value="Nucleotidyltransferase"/>
    <property type="match status" value="1"/>
</dbReference>
<comment type="caution">
    <text evidence="2">The sequence shown here is derived from an EMBL/GenBank/DDBJ whole genome shotgun (WGS) entry which is preliminary data.</text>
</comment>
<evidence type="ECO:0000259" key="1">
    <source>
        <dbReference type="Pfam" id="PF01909"/>
    </source>
</evidence>
<sequence>MGVEKSDIVRENGGADMNEIDYLADWKAILERRALQTVETFRRSEGVKALILGGSLGRGEPWPLSDIDIIPIYEPGRELTANERIKQLRAELIEEWEREGWRTALDVGTLYWSADLAADVVNVDSTVFEGLFDNLSVYHSLDKAYLGQAVYDPERIGADLLEWIRRNRFAPEVTALRRSKLRRRFEISLLELDEAIENRLWAKAAYYGHEAIELLRTYVLESWGDRDNSFARLGTRFERLAELRGCRDLAERFHTLKKLDDSSVLERIQRSPEWVRERHRLSYASRRMIGEDVSEIQDARDVLRVFGRYELRSVMNGAETGDTEWLAIPRDADEFAVWRERMVQLGGSIFSLEKGGEPR</sequence>
<dbReference type="InterPro" id="IPR043519">
    <property type="entry name" value="NT_sf"/>
</dbReference>
<dbReference type="RefSeq" id="WP_120746427.1">
    <property type="nucleotide sequence ID" value="NZ_RBAH01000004.1"/>
</dbReference>
<feature type="domain" description="Polymerase nucleotidyl transferase" evidence="1">
    <location>
        <begin position="39"/>
        <end position="98"/>
    </location>
</feature>
<dbReference type="Proteomes" id="UP000282311">
    <property type="component" value="Unassembled WGS sequence"/>
</dbReference>
<evidence type="ECO:0000313" key="3">
    <source>
        <dbReference type="Proteomes" id="UP000282311"/>
    </source>
</evidence>
<dbReference type="OrthoDB" id="5176171at2"/>
<proteinExistence type="predicted"/>
<dbReference type="InterPro" id="IPR002934">
    <property type="entry name" value="Polymerase_NTP_transf_dom"/>
</dbReference>
<dbReference type="GO" id="GO:0016779">
    <property type="term" value="F:nucleotidyltransferase activity"/>
    <property type="evidence" value="ECO:0007669"/>
    <property type="project" value="InterPro"/>
</dbReference>
<evidence type="ECO:0000313" key="2">
    <source>
        <dbReference type="EMBL" id="RKN85405.1"/>
    </source>
</evidence>
<dbReference type="AlphaFoldDB" id="A0A3B0CIA6"/>
<gene>
    <name evidence="2" type="ORF">D7M11_06830</name>
</gene>